<dbReference type="Pfam" id="PF19905">
    <property type="entry name" value="DUF6378"/>
    <property type="match status" value="1"/>
</dbReference>
<reference evidence="2 3" key="1">
    <citation type="submission" date="2019-02" db="EMBL/GenBank/DDBJ databases">
        <title>Deep-cultivation of Planctomycetes and their phenomic and genomic characterization uncovers novel biology.</title>
        <authorList>
            <person name="Wiegand S."/>
            <person name="Jogler M."/>
            <person name="Boedeker C."/>
            <person name="Pinto D."/>
            <person name="Vollmers J."/>
            <person name="Rivas-Marin E."/>
            <person name="Kohn T."/>
            <person name="Peeters S.H."/>
            <person name="Heuer A."/>
            <person name="Rast P."/>
            <person name="Oberbeckmann S."/>
            <person name="Bunk B."/>
            <person name="Jeske O."/>
            <person name="Meyerdierks A."/>
            <person name="Storesund J.E."/>
            <person name="Kallscheuer N."/>
            <person name="Luecker S."/>
            <person name="Lage O.M."/>
            <person name="Pohl T."/>
            <person name="Merkel B.J."/>
            <person name="Hornburger P."/>
            <person name="Mueller R.-W."/>
            <person name="Bruemmer F."/>
            <person name="Labrenz M."/>
            <person name="Spormann A.M."/>
            <person name="Op Den Camp H."/>
            <person name="Overmann J."/>
            <person name="Amann R."/>
            <person name="Jetten M.S.M."/>
            <person name="Mascher T."/>
            <person name="Medema M.H."/>
            <person name="Devos D.P."/>
            <person name="Kaster A.-K."/>
            <person name="Ovreas L."/>
            <person name="Rohde M."/>
            <person name="Galperin M.Y."/>
            <person name="Jogler C."/>
        </authorList>
    </citation>
    <scope>NUCLEOTIDE SEQUENCE [LARGE SCALE GENOMIC DNA]</scope>
    <source>
        <strain evidence="2 3">CA54</strain>
    </source>
</reference>
<dbReference type="OrthoDB" id="7596392at2"/>
<dbReference type="InterPro" id="IPR045958">
    <property type="entry name" value="DUF6378"/>
</dbReference>
<proteinExistence type="predicted"/>
<dbReference type="RefSeq" id="WP_146370295.1">
    <property type="nucleotide sequence ID" value="NZ_SJPP01000001.1"/>
</dbReference>
<dbReference type="EMBL" id="SJPP01000001">
    <property type="protein sequence ID" value="TWU12879.1"/>
    <property type="molecule type" value="Genomic_DNA"/>
</dbReference>
<keyword evidence="3" id="KW-1185">Reference proteome</keyword>
<protein>
    <recommendedName>
        <fullName evidence="1">DUF6378 domain-containing protein</fullName>
    </recommendedName>
</protein>
<evidence type="ECO:0000259" key="1">
    <source>
        <dbReference type="Pfam" id="PF19905"/>
    </source>
</evidence>
<gene>
    <name evidence="2" type="ORF">CA54_17050</name>
</gene>
<sequence>MSGMAQVINPAAASILAEAELLTAKNRQEAYGDYREQSRDVAAVWSVLTGVAITPRMVPLMMAALKLVRESGKPKRDNRVDACGYLHLLDQLPED</sequence>
<comment type="caution">
    <text evidence="2">The sequence shown here is derived from an EMBL/GenBank/DDBJ whole genome shotgun (WGS) entry which is preliminary data.</text>
</comment>
<dbReference type="Proteomes" id="UP000320735">
    <property type="component" value="Unassembled WGS sequence"/>
</dbReference>
<organism evidence="2 3">
    <name type="scientific">Symmachiella macrocystis</name>
    <dbReference type="NCBI Taxonomy" id="2527985"/>
    <lineage>
        <taxon>Bacteria</taxon>
        <taxon>Pseudomonadati</taxon>
        <taxon>Planctomycetota</taxon>
        <taxon>Planctomycetia</taxon>
        <taxon>Planctomycetales</taxon>
        <taxon>Planctomycetaceae</taxon>
        <taxon>Symmachiella</taxon>
    </lineage>
</organism>
<evidence type="ECO:0000313" key="2">
    <source>
        <dbReference type="EMBL" id="TWU12879.1"/>
    </source>
</evidence>
<evidence type="ECO:0000313" key="3">
    <source>
        <dbReference type="Proteomes" id="UP000320735"/>
    </source>
</evidence>
<name>A0A5C6BPF2_9PLAN</name>
<accession>A0A5C6BPF2</accession>
<feature type="domain" description="DUF6378" evidence="1">
    <location>
        <begin position="15"/>
        <end position="91"/>
    </location>
</feature>
<dbReference type="AlphaFoldDB" id="A0A5C6BPF2"/>